<gene>
    <name evidence="3" type="ORF">NRB56_25410</name>
</gene>
<feature type="region of interest" description="Disordered" evidence="1">
    <location>
        <begin position="1"/>
        <end position="71"/>
    </location>
</feature>
<evidence type="ECO:0000256" key="1">
    <source>
        <dbReference type="SAM" id="MobiDB-lite"/>
    </source>
</evidence>
<feature type="transmembrane region" description="Helical" evidence="2">
    <location>
        <begin position="133"/>
        <end position="154"/>
    </location>
</feature>
<keyword evidence="4" id="KW-1185">Reference proteome</keyword>
<feature type="transmembrane region" description="Helical" evidence="2">
    <location>
        <begin position="76"/>
        <end position="98"/>
    </location>
</feature>
<accession>A0A7K0DNL7</accession>
<feature type="compositionally biased region" description="Basic and acidic residues" evidence="1">
    <location>
        <begin position="34"/>
        <end position="45"/>
    </location>
</feature>
<proteinExistence type="predicted"/>
<keyword evidence="2" id="KW-1133">Transmembrane helix</keyword>
<evidence type="ECO:0000313" key="3">
    <source>
        <dbReference type="EMBL" id="MQY26962.1"/>
    </source>
</evidence>
<keyword evidence="2" id="KW-0812">Transmembrane</keyword>
<dbReference type="EMBL" id="WEGI01000005">
    <property type="protein sequence ID" value="MQY26962.1"/>
    <property type="molecule type" value="Genomic_DNA"/>
</dbReference>
<dbReference type="Proteomes" id="UP000431401">
    <property type="component" value="Unassembled WGS sequence"/>
</dbReference>
<sequence>MTSGDHHRSTTPGSAPAGSRSARRHRIPTTGSRRTGDPDRPEVRGRTGRKRMPWGRPSSERARNPRADAGLAESRGAAAGAISAGLAVAAHGLAGGGFPNSTALMLVCSVAAVVGAIAMTLPSLALATGRAGLLAALVAGQWAGHEALSGLIGHEHAAGGRLSSPAAAMFASSGHAMLFAHALAILLCALLLVVAERLYSVVSRAIRAVTDRPRPLSPPLAPARWPGSPVHVPRFLRLGAIAARAPPVPA</sequence>
<reference evidence="3 4" key="1">
    <citation type="submission" date="2019-10" db="EMBL/GenBank/DDBJ databases">
        <title>Nocardia macrotermitis sp. nov. and Nocardia aurantia sp. nov., isolated from the gut of fungus growing-termite Macrotermes natalensis.</title>
        <authorList>
            <person name="Benndorf R."/>
            <person name="Schwitalla J."/>
            <person name="Martin K."/>
            <person name="De Beer W."/>
            <person name="Kaster A.-K."/>
            <person name="Vollmers J."/>
            <person name="Poulsen M."/>
            <person name="Beemelmanns C."/>
        </authorList>
    </citation>
    <scope>NUCLEOTIDE SEQUENCE [LARGE SCALE GENOMIC DNA]</scope>
    <source>
        <strain evidence="3 4">RB56</strain>
    </source>
</reference>
<comment type="caution">
    <text evidence="3">The sequence shown here is derived from an EMBL/GenBank/DDBJ whole genome shotgun (WGS) entry which is preliminary data.</text>
</comment>
<dbReference type="AlphaFoldDB" id="A0A7K0DNL7"/>
<evidence type="ECO:0000256" key="2">
    <source>
        <dbReference type="SAM" id="Phobius"/>
    </source>
</evidence>
<keyword evidence="2" id="KW-0472">Membrane</keyword>
<feature type="transmembrane region" description="Helical" evidence="2">
    <location>
        <begin position="104"/>
        <end position="126"/>
    </location>
</feature>
<evidence type="ECO:0000313" key="4">
    <source>
        <dbReference type="Proteomes" id="UP000431401"/>
    </source>
</evidence>
<feature type="transmembrane region" description="Helical" evidence="2">
    <location>
        <begin position="174"/>
        <end position="195"/>
    </location>
</feature>
<name>A0A7K0DNL7_9NOCA</name>
<protein>
    <submittedName>
        <fullName evidence="3">Uncharacterized protein</fullName>
    </submittedName>
</protein>
<organism evidence="3 4">
    <name type="scientific">Nocardia aurantia</name>
    <dbReference type="NCBI Taxonomy" id="2585199"/>
    <lineage>
        <taxon>Bacteria</taxon>
        <taxon>Bacillati</taxon>
        <taxon>Actinomycetota</taxon>
        <taxon>Actinomycetes</taxon>
        <taxon>Mycobacteriales</taxon>
        <taxon>Nocardiaceae</taxon>
        <taxon>Nocardia</taxon>
    </lineage>
</organism>